<dbReference type="PANTHER" id="PTHR46577">
    <property type="entry name" value="HTH-TYPE TRANSCRIPTIONAL REGULATORY PROTEIN GABR"/>
    <property type="match status" value="1"/>
</dbReference>
<accession>A0A5M6IC76</accession>
<dbReference type="InterPro" id="IPR036388">
    <property type="entry name" value="WH-like_DNA-bd_sf"/>
</dbReference>
<dbReference type="GO" id="GO:0003700">
    <property type="term" value="F:DNA-binding transcription factor activity"/>
    <property type="evidence" value="ECO:0007669"/>
    <property type="project" value="InterPro"/>
</dbReference>
<dbReference type="SUPFAM" id="SSF46785">
    <property type="entry name" value="Winged helix' DNA-binding domain"/>
    <property type="match status" value="1"/>
</dbReference>
<dbReference type="Gene3D" id="1.10.10.10">
    <property type="entry name" value="Winged helix-like DNA-binding domain superfamily/Winged helix DNA-binding domain"/>
    <property type="match status" value="1"/>
</dbReference>
<dbReference type="OrthoDB" id="9794015at2"/>
<dbReference type="SUPFAM" id="SSF53383">
    <property type="entry name" value="PLP-dependent transferases"/>
    <property type="match status" value="1"/>
</dbReference>
<dbReference type="InterPro" id="IPR015422">
    <property type="entry name" value="PyrdxlP-dep_Trfase_small"/>
</dbReference>
<dbReference type="InterPro" id="IPR051446">
    <property type="entry name" value="HTH_trans_reg/aminotransferase"/>
</dbReference>
<keyword evidence="2" id="KW-0663">Pyridoxal phosphate</keyword>
<keyword evidence="7" id="KW-0032">Aminotransferase</keyword>
<dbReference type="InterPro" id="IPR000524">
    <property type="entry name" value="Tscrpt_reg_HTH_GntR"/>
</dbReference>
<dbReference type="GO" id="GO:0003677">
    <property type="term" value="F:DNA binding"/>
    <property type="evidence" value="ECO:0007669"/>
    <property type="project" value="UniProtKB-KW"/>
</dbReference>
<organism evidence="7 8">
    <name type="scientific">Roseospira marina</name>
    <dbReference type="NCBI Taxonomy" id="140057"/>
    <lineage>
        <taxon>Bacteria</taxon>
        <taxon>Pseudomonadati</taxon>
        <taxon>Pseudomonadota</taxon>
        <taxon>Alphaproteobacteria</taxon>
        <taxon>Rhodospirillales</taxon>
        <taxon>Rhodospirillaceae</taxon>
        <taxon>Roseospira</taxon>
    </lineage>
</organism>
<gene>
    <name evidence="7" type="ORF">F1188_10015</name>
</gene>
<proteinExistence type="inferred from homology"/>
<keyword evidence="4" id="KW-0238">DNA-binding</keyword>
<dbReference type="RefSeq" id="WP_150062278.1">
    <property type="nucleotide sequence ID" value="NZ_JACHII010000002.1"/>
</dbReference>
<dbReference type="InterPro" id="IPR015421">
    <property type="entry name" value="PyrdxlP-dep_Trfase_major"/>
</dbReference>
<keyword evidence="5" id="KW-0804">Transcription</keyword>
<feature type="domain" description="HTH gntR-type" evidence="6">
    <location>
        <begin position="13"/>
        <end position="81"/>
    </location>
</feature>
<dbReference type="Proteomes" id="UP000324065">
    <property type="component" value="Unassembled WGS sequence"/>
</dbReference>
<dbReference type="InterPro" id="IPR036390">
    <property type="entry name" value="WH_DNA-bd_sf"/>
</dbReference>
<evidence type="ECO:0000256" key="1">
    <source>
        <dbReference type="ARBA" id="ARBA00005384"/>
    </source>
</evidence>
<evidence type="ECO:0000256" key="3">
    <source>
        <dbReference type="ARBA" id="ARBA00023015"/>
    </source>
</evidence>
<sequence>MTLWRPTLSDRRGPLFQRIAEALADAVMAGELPPGTRLPPQRDLAFDLGVSLQTVSRAYAEAITRGFARGEVGRGTYVRGPVPAPAPPPPADLARPTAGPIDLARGLPTPGHADADLARTLTALAGTNALAGLLDDQTGATEPTGAAEAGAQWMARLGLDAAPERIVLTCGAQHGLLSALMATTRPGGVLLTDALTYAPIRAMAEHLGLRLVPVAAVPDGCLDPDALDAACRRVSARALFCMPTLHTPTTATWSDERRAAIAAIARRHDLTLIEDDVFGALPPERPRPLATHAPERTLVLASTSKSLGPGLRIGYVHGPADRITAVRAAATLSGWMVPPLMAEIARRWVQDGTADRLNATRRADTAARQALARARLPADLCRSDPHGFHVWLTLPPGWHPDVFRLEAQARGVAVVSASVFAVDPTAVPAAVRLCLTHERAPERVATGLDIIADLLRSPPPREQPVV</sequence>
<comment type="caution">
    <text evidence="7">The sequence shown here is derived from an EMBL/GenBank/DDBJ whole genome shotgun (WGS) entry which is preliminary data.</text>
</comment>
<dbReference type="Gene3D" id="3.40.640.10">
    <property type="entry name" value="Type I PLP-dependent aspartate aminotransferase-like (Major domain)"/>
    <property type="match status" value="1"/>
</dbReference>
<dbReference type="CDD" id="cd00609">
    <property type="entry name" value="AAT_like"/>
    <property type="match status" value="1"/>
</dbReference>
<dbReference type="Pfam" id="PF00155">
    <property type="entry name" value="Aminotran_1_2"/>
    <property type="match status" value="1"/>
</dbReference>
<reference evidence="7 8" key="1">
    <citation type="submission" date="2019-09" db="EMBL/GenBank/DDBJ databases">
        <title>Genome sequence of Roseospira marina, one of the more divergent members of the non-sulfur purple photosynthetic bacterial family, the Rhodospirillaceae.</title>
        <authorList>
            <person name="Meyer T."/>
            <person name="Kyndt J."/>
        </authorList>
    </citation>
    <scope>NUCLEOTIDE SEQUENCE [LARGE SCALE GENOMIC DNA]</scope>
    <source>
        <strain evidence="7 8">DSM 15113</strain>
    </source>
</reference>
<evidence type="ECO:0000256" key="2">
    <source>
        <dbReference type="ARBA" id="ARBA00022898"/>
    </source>
</evidence>
<evidence type="ECO:0000259" key="6">
    <source>
        <dbReference type="PROSITE" id="PS50949"/>
    </source>
</evidence>
<dbReference type="SMART" id="SM00345">
    <property type="entry name" value="HTH_GNTR"/>
    <property type="match status" value="1"/>
</dbReference>
<dbReference type="CDD" id="cd07377">
    <property type="entry name" value="WHTH_GntR"/>
    <property type="match status" value="1"/>
</dbReference>
<dbReference type="GO" id="GO:0008483">
    <property type="term" value="F:transaminase activity"/>
    <property type="evidence" value="ECO:0007669"/>
    <property type="project" value="UniProtKB-KW"/>
</dbReference>
<dbReference type="GO" id="GO:0030170">
    <property type="term" value="F:pyridoxal phosphate binding"/>
    <property type="evidence" value="ECO:0007669"/>
    <property type="project" value="InterPro"/>
</dbReference>
<protein>
    <submittedName>
        <fullName evidence="7">PLP-dependent aminotransferase family protein</fullName>
    </submittedName>
</protein>
<dbReference type="EMBL" id="VWPJ01000008">
    <property type="protein sequence ID" value="KAA5605567.1"/>
    <property type="molecule type" value="Genomic_DNA"/>
</dbReference>
<keyword evidence="7" id="KW-0808">Transferase</keyword>
<dbReference type="Pfam" id="PF00392">
    <property type="entry name" value="GntR"/>
    <property type="match status" value="1"/>
</dbReference>
<dbReference type="InterPro" id="IPR015424">
    <property type="entry name" value="PyrdxlP-dep_Trfase"/>
</dbReference>
<dbReference type="PROSITE" id="PS50949">
    <property type="entry name" value="HTH_GNTR"/>
    <property type="match status" value="1"/>
</dbReference>
<evidence type="ECO:0000313" key="7">
    <source>
        <dbReference type="EMBL" id="KAA5605567.1"/>
    </source>
</evidence>
<dbReference type="PANTHER" id="PTHR46577:SF1">
    <property type="entry name" value="HTH-TYPE TRANSCRIPTIONAL REGULATORY PROTEIN GABR"/>
    <property type="match status" value="1"/>
</dbReference>
<keyword evidence="3" id="KW-0805">Transcription regulation</keyword>
<evidence type="ECO:0000313" key="8">
    <source>
        <dbReference type="Proteomes" id="UP000324065"/>
    </source>
</evidence>
<comment type="similarity">
    <text evidence="1">In the C-terminal section; belongs to the class-I pyridoxal-phosphate-dependent aminotransferase family.</text>
</comment>
<evidence type="ECO:0000256" key="5">
    <source>
        <dbReference type="ARBA" id="ARBA00023163"/>
    </source>
</evidence>
<dbReference type="AlphaFoldDB" id="A0A5M6IC76"/>
<name>A0A5M6IC76_9PROT</name>
<keyword evidence="8" id="KW-1185">Reference proteome</keyword>
<dbReference type="InterPro" id="IPR004839">
    <property type="entry name" value="Aminotransferase_I/II_large"/>
</dbReference>
<dbReference type="Gene3D" id="3.90.1150.10">
    <property type="entry name" value="Aspartate Aminotransferase, domain 1"/>
    <property type="match status" value="1"/>
</dbReference>
<evidence type="ECO:0000256" key="4">
    <source>
        <dbReference type="ARBA" id="ARBA00023125"/>
    </source>
</evidence>